<dbReference type="InterPro" id="IPR024719">
    <property type="entry name" value="HpaB/PvcC/4-BUDH_C"/>
</dbReference>
<name>A0ABW5PLJ7_9BACL</name>
<feature type="domain" description="HpaB/PvcC/4-BUDH C-terminal" evidence="4">
    <location>
        <begin position="283"/>
        <end position="480"/>
    </location>
</feature>
<dbReference type="RefSeq" id="WP_377607152.1">
    <property type="nucleotide sequence ID" value="NZ_JBHUME010000019.1"/>
</dbReference>
<evidence type="ECO:0000313" key="7">
    <source>
        <dbReference type="Proteomes" id="UP001597541"/>
    </source>
</evidence>
<dbReference type="PIRSF" id="PIRSF000331">
    <property type="entry name" value="HpaA_HpaB"/>
    <property type="match status" value="1"/>
</dbReference>
<dbReference type="EMBL" id="JBHUME010000019">
    <property type="protein sequence ID" value="MFD2615350.1"/>
    <property type="molecule type" value="Genomic_DNA"/>
</dbReference>
<feature type="domain" description="HpaB/PvcC/4-BUDH N-terminal" evidence="5">
    <location>
        <begin position="6"/>
        <end position="274"/>
    </location>
</feature>
<evidence type="ECO:0000256" key="2">
    <source>
        <dbReference type="ARBA" id="ARBA00022827"/>
    </source>
</evidence>
<evidence type="ECO:0000259" key="5">
    <source>
        <dbReference type="Pfam" id="PF11794"/>
    </source>
</evidence>
<reference evidence="7" key="1">
    <citation type="journal article" date="2019" name="Int. J. Syst. Evol. Microbiol.">
        <title>The Global Catalogue of Microorganisms (GCM) 10K type strain sequencing project: providing services to taxonomists for standard genome sequencing and annotation.</title>
        <authorList>
            <consortium name="The Broad Institute Genomics Platform"/>
            <consortium name="The Broad Institute Genome Sequencing Center for Infectious Disease"/>
            <person name="Wu L."/>
            <person name="Ma J."/>
        </authorList>
    </citation>
    <scope>NUCLEOTIDE SEQUENCE [LARGE SCALE GENOMIC DNA]</scope>
    <source>
        <strain evidence="7">KCTC 3950</strain>
    </source>
</reference>
<dbReference type="PANTHER" id="PTHR36117:SF3">
    <property type="entry name" value="4-HYDROXYPHENYLACETATE 3-MONOOXYGENASE-RELATED"/>
    <property type="match status" value="1"/>
</dbReference>
<organism evidence="6 7">
    <name type="scientific">Paenibacillus gansuensis</name>
    <dbReference type="NCBI Taxonomy" id="306542"/>
    <lineage>
        <taxon>Bacteria</taxon>
        <taxon>Bacillati</taxon>
        <taxon>Bacillota</taxon>
        <taxon>Bacilli</taxon>
        <taxon>Bacillales</taxon>
        <taxon>Paenibacillaceae</taxon>
        <taxon>Paenibacillus</taxon>
    </lineage>
</organism>
<dbReference type="Pfam" id="PF03241">
    <property type="entry name" value="HpaB"/>
    <property type="match status" value="1"/>
</dbReference>
<dbReference type="Gene3D" id="1.20.140.10">
    <property type="entry name" value="Butyryl-CoA Dehydrogenase, subunit A, domain 3"/>
    <property type="match status" value="1"/>
</dbReference>
<dbReference type="SUPFAM" id="SSF56645">
    <property type="entry name" value="Acyl-CoA dehydrogenase NM domain-like"/>
    <property type="match status" value="1"/>
</dbReference>
<keyword evidence="3 6" id="KW-0560">Oxidoreductase</keyword>
<dbReference type="SUPFAM" id="SSF47203">
    <property type="entry name" value="Acyl-CoA dehydrogenase C-terminal domain-like"/>
    <property type="match status" value="1"/>
</dbReference>
<evidence type="ECO:0000256" key="3">
    <source>
        <dbReference type="ARBA" id="ARBA00023002"/>
    </source>
</evidence>
<keyword evidence="2" id="KW-0274">FAD</keyword>
<accession>A0ABW5PLJ7</accession>
<comment type="caution">
    <text evidence="6">The sequence shown here is derived from an EMBL/GenBank/DDBJ whole genome shotgun (WGS) entry which is preliminary data.</text>
</comment>
<evidence type="ECO:0000313" key="6">
    <source>
        <dbReference type="EMBL" id="MFD2615350.1"/>
    </source>
</evidence>
<dbReference type="Proteomes" id="UP001597541">
    <property type="component" value="Unassembled WGS sequence"/>
</dbReference>
<dbReference type="PANTHER" id="PTHR36117">
    <property type="entry name" value="4-HYDROXYPHENYLACETATE 3-MONOOXYGENASE-RELATED"/>
    <property type="match status" value="1"/>
</dbReference>
<sequence>MAVKSGTEYIRRIDSYPPDVRITGGQIHGPLSEHPAFKGLMSTQAAMYDMQLDPAFRRKLTYPSPLTGDPVGLSFLQPKTKKDMAARRKMMQTWALQHHGFLGRAPDYMNTALMAFAAAAGFIEEKYPEYAANLRRYYEYCREQDITLSHVFVQPKTAHLAVLLSLIEEPTATRIVDKNKDGIVIRGAFLLDTQGATCDEILVYPAPVMCEEEDSPYAFAFAVPSSHPGVRFVCRESFVGGDSAYDYPLSSRFEEMDTLVLFEDALVPWDRVFICGDQKLAVRFFEESDFHTHAGMQIMCKNMAKTEFFLGTAELMVETGGIDRYPQVREMVTELILALETLKSLLLAAERNASRDRWGSMLPDRKPLLAANVYYPKMYPRMIEIIQLLGASGVIMIPGEQDFHSPLESQLQRYLQGVDRNGKDHVRLLRLAWEMSVSAFGGRQTVYERFFFGNAAQVNDRLYKGCGDREEYKKRVNDFLRTSDLR</sequence>
<dbReference type="Gene3D" id="1.10.3140.10">
    <property type="entry name" value="4-hydroxybutyryl-coa dehydratase, domain 1"/>
    <property type="match status" value="1"/>
</dbReference>
<evidence type="ECO:0000256" key="1">
    <source>
        <dbReference type="ARBA" id="ARBA00022630"/>
    </source>
</evidence>
<dbReference type="NCBIfam" id="TIGR02309">
    <property type="entry name" value="HpaB-1"/>
    <property type="match status" value="1"/>
</dbReference>
<dbReference type="Gene3D" id="2.40.110.10">
    <property type="entry name" value="Butyryl-CoA Dehydrogenase, subunit A, domain 2"/>
    <property type="match status" value="1"/>
</dbReference>
<proteinExistence type="predicted"/>
<dbReference type="InterPro" id="IPR004925">
    <property type="entry name" value="HpaB/PvcC/4-BUDH"/>
</dbReference>
<protein>
    <submittedName>
        <fullName evidence="6">4-hydroxyphenylacetate 3-monooxygenase, oxygenase component</fullName>
        <ecNumber evidence="6">1.14.14.9</ecNumber>
    </submittedName>
</protein>
<keyword evidence="7" id="KW-1185">Reference proteome</keyword>
<dbReference type="InterPro" id="IPR024674">
    <property type="entry name" value="HpaB/PvcC/4-BUDH_N"/>
</dbReference>
<dbReference type="InterPro" id="IPR009100">
    <property type="entry name" value="AcylCoA_DH/oxidase_NM_dom_sf"/>
</dbReference>
<dbReference type="InterPro" id="IPR046373">
    <property type="entry name" value="Acyl-CoA_Oxase/DH_mid-dom_sf"/>
</dbReference>
<dbReference type="GO" id="GO:0052881">
    <property type="term" value="F:4-hydroxyphenylacetate 3-monooxygenase activity"/>
    <property type="evidence" value="ECO:0007669"/>
    <property type="project" value="UniProtKB-EC"/>
</dbReference>
<evidence type="ECO:0000259" key="4">
    <source>
        <dbReference type="Pfam" id="PF03241"/>
    </source>
</evidence>
<dbReference type="InterPro" id="IPR012687">
    <property type="entry name" value="HpaB_Deino-type"/>
</dbReference>
<gene>
    <name evidence="6" type="primary">hpaB</name>
    <name evidence="6" type="ORF">ACFSUF_23385</name>
</gene>
<keyword evidence="1" id="KW-0285">Flavoprotein</keyword>
<dbReference type="EC" id="1.14.14.9" evidence="6"/>
<dbReference type="Pfam" id="PF11794">
    <property type="entry name" value="HpaB_N"/>
    <property type="match status" value="1"/>
</dbReference>
<dbReference type="InterPro" id="IPR036250">
    <property type="entry name" value="AcylCo_DH-like_C"/>
</dbReference>